<protein>
    <submittedName>
        <fullName evidence="1">Uncharacterized protein</fullName>
    </submittedName>
</protein>
<keyword evidence="2" id="KW-1185">Reference proteome</keyword>
<evidence type="ECO:0000313" key="2">
    <source>
        <dbReference type="Proteomes" id="UP001177021"/>
    </source>
</evidence>
<organism evidence="1 2">
    <name type="scientific">Trifolium pratense</name>
    <name type="common">Red clover</name>
    <dbReference type="NCBI Taxonomy" id="57577"/>
    <lineage>
        <taxon>Eukaryota</taxon>
        <taxon>Viridiplantae</taxon>
        <taxon>Streptophyta</taxon>
        <taxon>Embryophyta</taxon>
        <taxon>Tracheophyta</taxon>
        <taxon>Spermatophyta</taxon>
        <taxon>Magnoliopsida</taxon>
        <taxon>eudicotyledons</taxon>
        <taxon>Gunneridae</taxon>
        <taxon>Pentapetalae</taxon>
        <taxon>rosids</taxon>
        <taxon>fabids</taxon>
        <taxon>Fabales</taxon>
        <taxon>Fabaceae</taxon>
        <taxon>Papilionoideae</taxon>
        <taxon>50 kb inversion clade</taxon>
        <taxon>NPAAA clade</taxon>
        <taxon>Hologalegina</taxon>
        <taxon>IRL clade</taxon>
        <taxon>Trifolieae</taxon>
        <taxon>Trifolium</taxon>
    </lineage>
</organism>
<name>A0ACB0IXM4_TRIPR</name>
<dbReference type="EMBL" id="CASHSV030000013">
    <property type="protein sequence ID" value="CAJ2636616.1"/>
    <property type="molecule type" value="Genomic_DNA"/>
</dbReference>
<accession>A0ACB0IXM4</accession>
<comment type="caution">
    <text evidence="1">The sequence shown here is derived from an EMBL/GenBank/DDBJ whole genome shotgun (WGS) entry which is preliminary data.</text>
</comment>
<dbReference type="Proteomes" id="UP001177021">
    <property type="component" value="Unassembled WGS sequence"/>
</dbReference>
<evidence type="ECO:0000313" key="1">
    <source>
        <dbReference type="EMBL" id="CAJ2636616.1"/>
    </source>
</evidence>
<reference evidence="1" key="1">
    <citation type="submission" date="2023-10" db="EMBL/GenBank/DDBJ databases">
        <authorList>
            <person name="Rodriguez Cubillos JULIANA M."/>
            <person name="De Vega J."/>
        </authorList>
    </citation>
    <scope>NUCLEOTIDE SEQUENCE</scope>
</reference>
<sequence length="210" mass="23675">MQRGKYIARLMKFIYIMIYFFFLFLVATNSKLDDCRNDLDCKDIKCKPDWVAQCSVTNRSNLDCLNDDDCIHIKCKSGWVAKCTATHWCNCIPPSGSAREEDTPIGAMPGCYRLGWRHGLVEEIAKARDVGVNSVVLFPKIPDALKSPTDLLSDMMDGRVGAMRLALDAEGFQHVSIMSYTAKYASSFYGPFREALDSNPRFGDKKTLIF</sequence>
<proteinExistence type="predicted"/>
<gene>
    <name evidence="1" type="ORF">MILVUS5_LOCUS7087</name>
</gene>